<evidence type="ECO:0000256" key="1">
    <source>
        <dbReference type="SAM" id="MobiDB-lite"/>
    </source>
</evidence>
<dbReference type="InterPro" id="IPR014161">
    <property type="entry name" value="Tol-Pal_TolA"/>
</dbReference>
<dbReference type="Proteomes" id="UP000093173">
    <property type="component" value="Unassembled WGS sequence"/>
</dbReference>
<sequence length="349" mass="39698">MKETNSKNSNYRNPIVISLAMHIVLIVALLWGSDFSMSEPETSGQMVQAVVIDPNLVKQQAQKIRSQREEAAKKEQTRLDKLKRESEQLEKNRKAEEERIRKLKEQQAAEAKATREAEKKRAAVEKERKAEEARVKKEREKAKKLEAERKLKEAENKRAEEERIAKQKAAIAKAEQERLVQEKAAKEAKEAAERAEKARIAEEKAAKEAAEKARQEKLRLEQLEKERKEQEAALNDIFAGMETENERNSSAQSKFAQSEAARYGNMYKQMIEQNLLIEDSFKGKSCRVNLRLIPAGDNALLGRLSIVNGDDRLCAATKRAVAKVNSFPLPVDQPSVVERLKDINLTVEL</sequence>
<dbReference type="SUPFAM" id="SSF74653">
    <property type="entry name" value="TolA/TonB C-terminal domain"/>
    <property type="match status" value="1"/>
</dbReference>
<dbReference type="AlphaFoldDB" id="A0A1B9R048"/>
<comment type="caution">
    <text evidence="3">The sequence shown here is derived from an EMBL/GenBank/DDBJ whole genome shotgun (WGS) entry which is preliminary data.</text>
</comment>
<evidence type="ECO:0000313" key="4">
    <source>
        <dbReference type="Proteomes" id="UP000093173"/>
    </source>
</evidence>
<gene>
    <name evidence="3" type="ORF">A6E14_01315</name>
</gene>
<proteinExistence type="predicted"/>
<dbReference type="Gene3D" id="3.30.1150.10">
    <property type="match status" value="1"/>
</dbReference>
<protein>
    <submittedName>
        <fullName evidence="3">Protein TolA</fullName>
    </submittedName>
</protein>
<keyword evidence="2" id="KW-1133">Transmembrane helix</keyword>
<dbReference type="RefSeq" id="WP_017037323.1">
    <property type="nucleotide sequence ID" value="NZ_JBNGCH010000400.1"/>
</dbReference>
<dbReference type="EMBL" id="MAJZ01000400">
    <property type="protein sequence ID" value="OCH77047.1"/>
    <property type="molecule type" value="Genomic_DNA"/>
</dbReference>
<keyword evidence="4" id="KW-1185">Reference proteome</keyword>
<feature type="transmembrane region" description="Helical" evidence="2">
    <location>
        <begin position="12"/>
        <end position="32"/>
    </location>
</feature>
<organism evidence="3 4">
    <name type="scientific">Vibrio genomosp. F10</name>
    <dbReference type="NCBI Taxonomy" id="723171"/>
    <lineage>
        <taxon>Bacteria</taxon>
        <taxon>Pseudomonadati</taxon>
        <taxon>Pseudomonadota</taxon>
        <taxon>Gammaproteobacteria</taxon>
        <taxon>Vibrionales</taxon>
        <taxon>Vibrionaceae</taxon>
        <taxon>Vibrio</taxon>
    </lineage>
</organism>
<keyword evidence="2" id="KW-0812">Transmembrane</keyword>
<dbReference type="GO" id="GO:0016020">
    <property type="term" value="C:membrane"/>
    <property type="evidence" value="ECO:0007669"/>
    <property type="project" value="InterPro"/>
</dbReference>
<dbReference type="GO" id="GO:0019534">
    <property type="term" value="F:toxin transmembrane transporter activity"/>
    <property type="evidence" value="ECO:0007669"/>
    <property type="project" value="InterPro"/>
</dbReference>
<accession>A0A1B9R048</accession>
<dbReference type="GO" id="GO:0043213">
    <property type="term" value="P:bacteriocin transport"/>
    <property type="evidence" value="ECO:0007669"/>
    <property type="project" value="InterPro"/>
</dbReference>
<name>A0A1B9R048_9VIBR</name>
<evidence type="ECO:0000256" key="2">
    <source>
        <dbReference type="SAM" id="Phobius"/>
    </source>
</evidence>
<keyword evidence="2" id="KW-0472">Membrane</keyword>
<reference evidence="4" key="1">
    <citation type="submission" date="2016-06" db="EMBL/GenBank/DDBJ databases">
        <authorList>
            <person name="Hehemann J.-H."/>
            <person name="Arevalo P."/>
            <person name="Datta M.S."/>
            <person name="Polz M.F."/>
        </authorList>
    </citation>
    <scope>NUCLEOTIDE SEQUENCE [LARGE SCALE GENOMIC DNA]</scope>
    <source>
        <strain evidence="4">9CSC122</strain>
    </source>
</reference>
<feature type="region of interest" description="Disordered" evidence="1">
    <location>
        <begin position="64"/>
        <end position="162"/>
    </location>
</feature>
<dbReference type="NCBIfam" id="TIGR02794">
    <property type="entry name" value="tolA_full"/>
    <property type="match status" value="1"/>
</dbReference>
<evidence type="ECO:0000313" key="3">
    <source>
        <dbReference type="EMBL" id="OCH77047.1"/>
    </source>
</evidence>
<dbReference type="Pfam" id="PF06519">
    <property type="entry name" value="TolA"/>
    <property type="match status" value="1"/>
</dbReference>
<feature type="compositionally biased region" description="Basic and acidic residues" evidence="1">
    <location>
        <begin position="66"/>
        <end position="162"/>
    </location>
</feature>